<dbReference type="AlphaFoldDB" id="A0A2S5TEN0"/>
<protein>
    <recommendedName>
        <fullName evidence="4">Fatty acid hydroxylase domain-containing protein</fullName>
    </recommendedName>
</protein>
<feature type="transmembrane region" description="Helical" evidence="1">
    <location>
        <begin position="69"/>
        <end position="97"/>
    </location>
</feature>
<sequence>MIGIPLGLVTANAVEWVMHKHVLHGWGRTRGTFWSFHFHEHHRLVRQNGYHDPNYHRFPLGLHAQGKEAWALIGAGVAVAPLFPVAPFFVGTLWYSAANYYRVHKRSHLDPAWGQQRIPWHYDHHMGRNPSANWCVTRPWFDYVMGTREFTAGSPRESNVLGLPWLPGWLSRRLPPPETLGIEHPAPAPRTLEQEA</sequence>
<dbReference type="OrthoDB" id="5571491at2"/>
<proteinExistence type="predicted"/>
<evidence type="ECO:0000313" key="3">
    <source>
        <dbReference type="Proteomes" id="UP000238220"/>
    </source>
</evidence>
<name>A0A2S5TEN0_9GAMM</name>
<dbReference type="EMBL" id="PSNW01000007">
    <property type="protein sequence ID" value="PPE73347.1"/>
    <property type="molecule type" value="Genomic_DNA"/>
</dbReference>
<dbReference type="Proteomes" id="UP000238220">
    <property type="component" value="Unassembled WGS sequence"/>
</dbReference>
<reference evidence="2 3" key="1">
    <citation type="submission" date="2018-02" db="EMBL/GenBank/DDBJ databases">
        <title>Genome sequencing of Solimonas sp. HR-BB.</title>
        <authorList>
            <person name="Lee Y."/>
            <person name="Jeon C.O."/>
        </authorList>
    </citation>
    <scope>NUCLEOTIDE SEQUENCE [LARGE SCALE GENOMIC DNA]</scope>
    <source>
        <strain evidence="2 3">HR-BB</strain>
    </source>
</reference>
<evidence type="ECO:0000313" key="2">
    <source>
        <dbReference type="EMBL" id="PPE73347.1"/>
    </source>
</evidence>
<organism evidence="2 3">
    <name type="scientific">Solimonas fluminis</name>
    <dbReference type="NCBI Taxonomy" id="2086571"/>
    <lineage>
        <taxon>Bacteria</taxon>
        <taxon>Pseudomonadati</taxon>
        <taxon>Pseudomonadota</taxon>
        <taxon>Gammaproteobacteria</taxon>
        <taxon>Nevskiales</taxon>
        <taxon>Nevskiaceae</taxon>
        <taxon>Solimonas</taxon>
    </lineage>
</organism>
<dbReference type="RefSeq" id="WP_104230943.1">
    <property type="nucleotide sequence ID" value="NZ_PSNW01000007.1"/>
</dbReference>
<keyword evidence="1" id="KW-0812">Transmembrane</keyword>
<keyword evidence="1" id="KW-0472">Membrane</keyword>
<keyword evidence="3" id="KW-1185">Reference proteome</keyword>
<keyword evidence="1" id="KW-1133">Transmembrane helix</keyword>
<evidence type="ECO:0000256" key="1">
    <source>
        <dbReference type="SAM" id="Phobius"/>
    </source>
</evidence>
<comment type="caution">
    <text evidence="2">The sequence shown here is derived from an EMBL/GenBank/DDBJ whole genome shotgun (WGS) entry which is preliminary data.</text>
</comment>
<gene>
    <name evidence="2" type="ORF">C3942_13840</name>
</gene>
<evidence type="ECO:0008006" key="4">
    <source>
        <dbReference type="Google" id="ProtNLM"/>
    </source>
</evidence>
<accession>A0A2S5TEN0</accession>